<protein>
    <recommendedName>
        <fullName evidence="3">ATP-binding protein</fullName>
    </recommendedName>
</protein>
<organism evidence="1 2">
    <name type="scientific">Phormidium tenue FACHB-1050</name>
    <dbReference type="NCBI Taxonomy" id="2692857"/>
    <lineage>
        <taxon>Bacteria</taxon>
        <taxon>Bacillati</taxon>
        <taxon>Cyanobacteriota</taxon>
        <taxon>Cyanophyceae</taxon>
        <taxon>Oscillatoriophycideae</taxon>
        <taxon>Oscillatoriales</taxon>
        <taxon>Oscillatoriaceae</taxon>
        <taxon>Phormidium</taxon>
    </lineage>
</organism>
<keyword evidence="2" id="KW-1185">Reference proteome</keyword>
<gene>
    <name evidence="1" type="ORF">H6G05_06505</name>
</gene>
<evidence type="ECO:0008006" key="3">
    <source>
        <dbReference type="Google" id="ProtNLM"/>
    </source>
</evidence>
<evidence type="ECO:0000313" key="1">
    <source>
        <dbReference type="EMBL" id="MBD2316496.1"/>
    </source>
</evidence>
<dbReference type="SUPFAM" id="SSF55874">
    <property type="entry name" value="ATPase domain of HSP90 chaperone/DNA topoisomerase II/histidine kinase"/>
    <property type="match status" value="1"/>
</dbReference>
<dbReference type="InterPro" id="IPR036890">
    <property type="entry name" value="HATPase_C_sf"/>
</dbReference>
<comment type="caution">
    <text evidence="1">The sequence shown here is derived from an EMBL/GenBank/DDBJ whole genome shotgun (WGS) entry which is preliminary data.</text>
</comment>
<accession>A0ABR8C7D5</accession>
<name>A0ABR8C7D5_9CYAN</name>
<sequence length="674" mass="77921">MAQAKMKVNLVGRVKNMTLPTSKALMPLYEAIVNSIHSIEEAGILDGWIRITIERNESQGNLVDNSRNIYPITGFKIADNGIGFNNDNFESFLTSDSARKIEKGAKGIGRFLWLKVFNSVFIKSIYKSDNKPYRREFRFSLQHEAVTDLVEEVAAKTDSLRTEVNLLGFKDSYRKHCPQKAETISKRIIEHCLVFFLSQSCPKIYVHDGDETFELNSLFSKTVEANSREEIFTLKAKEFKIKSLKLYGSEESEHRIYFCGQDREVINEKLSSYISDLNKRLKDDQENPFTYLAYVTGAYLDERVNPERTNFNMTSSSEIDFPDEITLDELKKETISQVKNYLAPWLEGIKDNKFLEVQRFVTTKAPQYRSLLRHHPALLDNIEAGLSEDKLDLALYKLNAKVTLEIKELSQTFLTATVDDFNNYPDYSQQYNKFIEQFNDFGKANLAQYIVHRKTLLDLLDSHLNRDEEGNYKLEKHIHELIFPIKTTSDNVDFDRQNLWIIDEKLAYHKYLASDVPLSNLEGMSIESNDRPDLVVFNHPFAFVEGETPYSSVVIIEFKRPMRKGYSEDENPINQVLGYINKIQEGNTTDKEGRLIPISKNIPFYAYIICDLTPKIRDLAKYAGFTVAPDQMGYFNFNPNLNTYIEIISFDKLVSDAKKRNNVLFEKLHLPLTR</sequence>
<reference evidence="1 2" key="1">
    <citation type="journal article" date="2020" name="ISME J.">
        <title>Comparative genomics reveals insights into cyanobacterial evolution and habitat adaptation.</title>
        <authorList>
            <person name="Chen M.Y."/>
            <person name="Teng W.K."/>
            <person name="Zhao L."/>
            <person name="Hu C.X."/>
            <person name="Zhou Y.K."/>
            <person name="Han B.P."/>
            <person name="Song L.R."/>
            <person name="Shu W.S."/>
        </authorList>
    </citation>
    <scope>NUCLEOTIDE SEQUENCE [LARGE SCALE GENOMIC DNA]</scope>
    <source>
        <strain evidence="1 2">FACHB-1050</strain>
    </source>
</reference>
<dbReference type="Proteomes" id="UP000618445">
    <property type="component" value="Unassembled WGS sequence"/>
</dbReference>
<proteinExistence type="predicted"/>
<dbReference type="RefSeq" id="WP_339383160.1">
    <property type="nucleotide sequence ID" value="NZ_CAWPQU010000067.1"/>
</dbReference>
<dbReference type="EMBL" id="JACJQY010000007">
    <property type="protein sequence ID" value="MBD2316496.1"/>
    <property type="molecule type" value="Genomic_DNA"/>
</dbReference>
<evidence type="ECO:0000313" key="2">
    <source>
        <dbReference type="Proteomes" id="UP000618445"/>
    </source>
</evidence>
<dbReference type="Gene3D" id="3.30.565.10">
    <property type="entry name" value="Histidine kinase-like ATPase, C-terminal domain"/>
    <property type="match status" value="1"/>
</dbReference>